<dbReference type="InterPro" id="IPR020904">
    <property type="entry name" value="Sc_DH/Rdtase_CS"/>
</dbReference>
<dbReference type="Proteomes" id="UP000044377">
    <property type="component" value="Unassembled WGS sequence"/>
</dbReference>
<dbReference type="GO" id="GO:0008667">
    <property type="term" value="F:2,3-dihydro-2,3-dihydroxybenzoate dehydrogenase activity"/>
    <property type="evidence" value="ECO:0007669"/>
    <property type="project" value="UniProtKB-UniRule"/>
</dbReference>
<comment type="catalytic activity">
    <reaction evidence="5">
        <text>(2S,3S)-2,3-dihydroxy-2,3-dihydrobenzoate + NAD(+) = 2,3-dihydroxybenzoate + NADH + H(+)</text>
        <dbReference type="Rhea" id="RHEA:23824"/>
        <dbReference type="ChEBI" id="CHEBI:15378"/>
        <dbReference type="ChEBI" id="CHEBI:36654"/>
        <dbReference type="ChEBI" id="CHEBI:57540"/>
        <dbReference type="ChEBI" id="CHEBI:57945"/>
        <dbReference type="ChEBI" id="CHEBI:58764"/>
        <dbReference type="EC" id="1.3.1.28"/>
    </reaction>
</comment>
<evidence type="ECO:0000256" key="3">
    <source>
        <dbReference type="ARBA" id="ARBA00023002"/>
    </source>
</evidence>
<gene>
    <name evidence="9" type="ORF">BN1221_03838</name>
</gene>
<dbReference type="OrthoDB" id="9803333at2"/>
<evidence type="ECO:0000256" key="8">
    <source>
        <dbReference type="NCBIfam" id="TIGR04316"/>
    </source>
</evidence>
<dbReference type="NCBIfam" id="TIGR04316">
    <property type="entry name" value="dhbA_paeA"/>
    <property type="match status" value="1"/>
</dbReference>
<comment type="pathway">
    <text evidence="1">Siderophore biosynthesis.</text>
</comment>
<dbReference type="SUPFAM" id="SSF51735">
    <property type="entry name" value="NAD(P)-binding Rossmann-fold domains"/>
    <property type="match status" value="1"/>
</dbReference>
<comment type="similarity">
    <text evidence="2">Belongs to the short-chain dehydrogenases/reductases (SDR) family.</text>
</comment>
<dbReference type="Gene3D" id="3.40.50.720">
    <property type="entry name" value="NAD(P)-binding Rossmann-like Domain"/>
    <property type="match status" value="1"/>
</dbReference>
<evidence type="ECO:0000256" key="1">
    <source>
        <dbReference type="ARBA" id="ARBA00004924"/>
    </source>
</evidence>
<protein>
    <recommendedName>
        <fullName evidence="7 8">2,3-dihydro-2,3-dihydroxybenzoate dehydrogenase</fullName>
        <ecNumber evidence="6 8">1.3.1.28</ecNumber>
    </recommendedName>
</protein>
<accession>A0A0G4JZQ3</accession>
<dbReference type="PROSITE" id="PS00061">
    <property type="entry name" value="ADH_SHORT"/>
    <property type="match status" value="1"/>
</dbReference>
<name>A0A0G4JZQ3_9GAMM</name>
<evidence type="ECO:0000256" key="4">
    <source>
        <dbReference type="ARBA" id="ARBA00023027"/>
    </source>
</evidence>
<keyword evidence="4" id="KW-0520">NAD</keyword>
<dbReference type="RefSeq" id="WP_048638631.1">
    <property type="nucleotide sequence ID" value="NZ_CGIG01000001.1"/>
</dbReference>
<dbReference type="InterPro" id="IPR003560">
    <property type="entry name" value="DHB_DH"/>
</dbReference>
<dbReference type="EMBL" id="CGIG01000001">
    <property type="protein sequence ID" value="CPR19579.1"/>
    <property type="molecule type" value="Genomic_DNA"/>
</dbReference>
<keyword evidence="3 9" id="KW-0560">Oxidoreductase</keyword>
<dbReference type="Pfam" id="PF13561">
    <property type="entry name" value="adh_short_C2"/>
    <property type="match status" value="1"/>
</dbReference>
<dbReference type="PANTHER" id="PTHR43669:SF3">
    <property type="entry name" value="ALCOHOL DEHYDROGENASE, PUTATIVE (AFU_ORTHOLOGUE AFUA_3G03445)-RELATED"/>
    <property type="match status" value="1"/>
</dbReference>
<dbReference type="PRINTS" id="PR00080">
    <property type="entry name" value="SDRFAMILY"/>
</dbReference>
<evidence type="ECO:0000313" key="9">
    <source>
        <dbReference type="EMBL" id="CPR19579.1"/>
    </source>
</evidence>
<sequence length="256" mass="28039">MEKTQRLQMDFTGKQIWVTGAGRGIGEQIARAFIGLGAEVVGFDREFPNADLPYHCELLDIQRPEQVKNVCQQRLVQVPRLDVLVNAAGILRLGEVEMLSDDDWHQCLNVNAAGAFYLFRAVIPHFKRQRRGAIVTVGSNAAHVPRMQMAAYCASKAALTSLNHCVALELAEYGVRCNLVSPGSTDTAMLRNMWCDASGEQQTIRGFPERYKLGIPLGKIARAEDIANTVVFLASELASHITMQDIVVDGGATLAA</sequence>
<evidence type="ECO:0000256" key="6">
    <source>
        <dbReference type="ARBA" id="ARBA00066334"/>
    </source>
</evidence>
<proteinExistence type="inferred from homology"/>
<reference evidence="10" key="1">
    <citation type="submission" date="2015-01" db="EMBL/GenBank/DDBJ databases">
        <authorList>
            <person name="Paterson Steve"/>
        </authorList>
    </citation>
    <scope>NUCLEOTIDE SEQUENCE [LARGE SCALE GENOMIC DNA]</scope>
    <source>
        <strain evidence="10">OBR1</strain>
    </source>
</reference>
<dbReference type="GO" id="GO:0019290">
    <property type="term" value="P:siderophore biosynthetic process"/>
    <property type="evidence" value="ECO:0007669"/>
    <property type="project" value="InterPro"/>
</dbReference>
<evidence type="ECO:0000256" key="2">
    <source>
        <dbReference type="ARBA" id="ARBA00006484"/>
    </source>
</evidence>
<dbReference type="InterPro" id="IPR036291">
    <property type="entry name" value="NAD(P)-bd_dom_sf"/>
</dbReference>
<dbReference type="EC" id="1.3.1.28" evidence="6 8"/>
<dbReference type="NCBIfam" id="NF006074">
    <property type="entry name" value="PRK08220.1"/>
    <property type="match status" value="1"/>
</dbReference>
<dbReference type="FunFam" id="3.40.50.720:FF:000160">
    <property type="entry name" value="2,3-dihydro-2,3-dihydroxybenzoate dehydrogenase"/>
    <property type="match status" value="1"/>
</dbReference>
<organism evidence="9 10">
    <name type="scientific">Brenneria goodwinii</name>
    <dbReference type="NCBI Taxonomy" id="1109412"/>
    <lineage>
        <taxon>Bacteria</taxon>
        <taxon>Pseudomonadati</taxon>
        <taxon>Pseudomonadota</taxon>
        <taxon>Gammaproteobacteria</taxon>
        <taxon>Enterobacterales</taxon>
        <taxon>Pectobacteriaceae</taxon>
        <taxon>Brenneria</taxon>
    </lineage>
</organism>
<evidence type="ECO:0000313" key="10">
    <source>
        <dbReference type="Proteomes" id="UP000044377"/>
    </source>
</evidence>
<dbReference type="AlphaFoldDB" id="A0A0G4JZQ3"/>
<dbReference type="STRING" id="1109412.BN1221_03838"/>
<dbReference type="PANTHER" id="PTHR43669">
    <property type="entry name" value="5-KETO-D-GLUCONATE 5-REDUCTASE"/>
    <property type="match status" value="1"/>
</dbReference>
<keyword evidence="10" id="KW-1185">Reference proteome</keyword>
<evidence type="ECO:0000256" key="7">
    <source>
        <dbReference type="ARBA" id="ARBA00067530"/>
    </source>
</evidence>
<dbReference type="PRINTS" id="PR01397">
    <property type="entry name" value="DHBDHDRGNASE"/>
</dbReference>
<dbReference type="InterPro" id="IPR002347">
    <property type="entry name" value="SDR_fam"/>
</dbReference>
<evidence type="ECO:0000256" key="5">
    <source>
        <dbReference type="ARBA" id="ARBA00052874"/>
    </source>
</evidence>